<organism evidence="6">
    <name type="scientific">hydrothermal vent metagenome</name>
    <dbReference type="NCBI Taxonomy" id="652676"/>
    <lineage>
        <taxon>unclassified sequences</taxon>
        <taxon>metagenomes</taxon>
        <taxon>ecological metagenomes</taxon>
    </lineage>
</organism>
<proteinExistence type="inferred from homology"/>
<gene>
    <name evidence="6" type="ORF">MNBD_GAMMA05-2424</name>
</gene>
<dbReference type="CDD" id="cd04301">
    <property type="entry name" value="NAT_SF"/>
    <property type="match status" value="1"/>
</dbReference>
<dbReference type="InterPro" id="IPR050680">
    <property type="entry name" value="YpeA/RimI_acetyltransf"/>
</dbReference>
<dbReference type="EMBL" id="UOFE01000048">
    <property type="protein sequence ID" value="VAW55350.1"/>
    <property type="molecule type" value="Genomic_DNA"/>
</dbReference>
<evidence type="ECO:0000256" key="3">
    <source>
        <dbReference type="ARBA" id="ARBA00022679"/>
    </source>
</evidence>
<dbReference type="PROSITE" id="PS51186">
    <property type="entry name" value="GNAT"/>
    <property type="match status" value="1"/>
</dbReference>
<keyword evidence="3 6" id="KW-0808">Transferase</keyword>
<dbReference type="InterPro" id="IPR000182">
    <property type="entry name" value="GNAT_dom"/>
</dbReference>
<dbReference type="InterPro" id="IPR006464">
    <property type="entry name" value="AcTrfase_RimI/Ard1"/>
</dbReference>
<dbReference type="PANTHER" id="PTHR43420:SF51">
    <property type="entry name" value="PEPTIDYL-LYSINE N-ACETYLTRANSFERASE YIAC"/>
    <property type="match status" value="1"/>
</dbReference>
<sequence>MAVNFQNMNDELKALVEMRTMTYSDLKQVVAVEKKAYPYPWTLGIFRDCLRIGYSAWVMTLDIEVIGYGVIMLSPGEAHILNICIDPEFQNKGLGRHLLRHLINKSNQTDIDMLLLEVRRSNVEAQELYRSEGFHELGVRKAYYPADKGREDAIILAKYLNSESE</sequence>
<evidence type="ECO:0000313" key="6">
    <source>
        <dbReference type="EMBL" id="VAW55350.1"/>
    </source>
</evidence>
<dbReference type="EC" id="2.3.1.-" evidence="6"/>
<evidence type="ECO:0000256" key="4">
    <source>
        <dbReference type="ARBA" id="ARBA00023315"/>
    </source>
</evidence>
<dbReference type="HAMAP" id="MF_02210">
    <property type="entry name" value="RimI"/>
    <property type="match status" value="1"/>
</dbReference>
<dbReference type="NCBIfam" id="TIGR01575">
    <property type="entry name" value="rimI"/>
    <property type="match status" value="1"/>
</dbReference>
<dbReference type="Pfam" id="PF00583">
    <property type="entry name" value="Acetyltransf_1"/>
    <property type="match status" value="1"/>
</dbReference>
<dbReference type="InterPro" id="IPR043690">
    <property type="entry name" value="RimI"/>
</dbReference>
<name>A0A3B0WRY2_9ZZZZ</name>
<dbReference type="Gene3D" id="3.40.630.30">
    <property type="match status" value="1"/>
</dbReference>
<accession>A0A3B0WRY2</accession>
<evidence type="ECO:0000256" key="2">
    <source>
        <dbReference type="ARBA" id="ARBA00022490"/>
    </source>
</evidence>
<dbReference type="SUPFAM" id="SSF55729">
    <property type="entry name" value="Acyl-CoA N-acyltransferases (Nat)"/>
    <property type="match status" value="1"/>
</dbReference>
<evidence type="ECO:0000259" key="5">
    <source>
        <dbReference type="PROSITE" id="PS51186"/>
    </source>
</evidence>
<keyword evidence="2" id="KW-0963">Cytoplasm</keyword>
<protein>
    <submittedName>
        <fullName evidence="6">Ribosomal-protein-S18p-alanine acetyltransferase</fullName>
        <ecNumber evidence="6">2.3.1.-</ecNumber>
    </submittedName>
</protein>
<feature type="domain" description="N-acetyltransferase" evidence="5">
    <location>
        <begin position="16"/>
        <end position="161"/>
    </location>
</feature>
<keyword evidence="4 6" id="KW-0012">Acyltransferase</keyword>
<dbReference type="GO" id="GO:0008080">
    <property type="term" value="F:N-acetyltransferase activity"/>
    <property type="evidence" value="ECO:0007669"/>
    <property type="project" value="InterPro"/>
</dbReference>
<evidence type="ECO:0000256" key="1">
    <source>
        <dbReference type="ARBA" id="ARBA00005395"/>
    </source>
</evidence>
<dbReference type="PANTHER" id="PTHR43420">
    <property type="entry name" value="ACETYLTRANSFERASE"/>
    <property type="match status" value="1"/>
</dbReference>
<reference evidence="6" key="1">
    <citation type="submission" date="2018-06" db="EMBL/GenBank/DDBJ databases">
        <authorList>
            <person name="Zhirakovskaya E."/>
        </authorList>
    </citation>
    <scope>NUCLEOTIDE SEQUENCE</scope>
</reference>
<dbReference type="AlphaFoldDB" id="A0A3B0WRY2"/>
<comment type="similarity">
    <text evidence="1">Belongs to the acetyltransferase family. RimI subfamily.</text>
</comment>
<dbReference type="InterPro" id="IPR016181">
    <property type="entry name" value="Acyl_CoA_acyltransferase"/>
</dbReference>